<feature type="transmembrane region" description="Helical" evidence="8">
    <location>
        <begin position="42"/>
        <end position="64"/>
    </location>
</feature>
<dbReference type="InterPro" id="IPR007369">
    <property type="entry name" value="Peptidase_A22B_SPP"/>
</dbReference>
<dbReference type="EMBL" id="CAJNOG010000123">
    <property type="protein sequence ID" value="CAF0977046.1"/>
    <property type="molecule type" value="Genomic_DNA"/>
</dbReference>
<keyword evidence="7 8" id="KW-0472">Membrane</keyword>
<evidence type="ECO:0000256" key="7">
    <source>
        <dbReference type="ARBA" id="ARBA00023136"/>
    </source>
</evidence>
<evidence type="ECO:0000256" key="5">
    <source>
        <dbReference type="ARBA" id="ARBA00022824"/>
    </source>
</evidence>
<feature type="transmembrane region" description="Helical" evidence="8">
    <location>
        <begin position="85"/>
        <end position="104"/>
    </location>
</feature>
<dbReference type="Pfam" id="PF04258">
    <property type="entry name" value="Peptidase_A22B"/>
    <property type="match status" value="1"/>
</dbReference>
<name>A0A818RYP6_9BILA</name>
<dbReference type="Proteomes" id="UP000663844">
    <property type="component" value="Unassembled WGS sequence"/>
</dbReference>
<evidence type="ECO:0000256" key="3">
    <source>
        <dbReference type="ARBA" id="ARBA00022692"/>
    </source>
</evidence>
<dbReference type="EMBL" id="CAJOAZ010000477">
    <property type="protein sequence ID" value="CAF3658080.1"/>
    <property type="molecule type" value="Genomic_DNA"/>
</dbReference>
<feature type="transmembrane region" description="Helical" evidence="8">
    <location>
        <begin position="180"/>
        <end position="201"/>
    </location>
</feature>
<feature type="transmembrane region" description="Helical" evidence="8">
    <location>
        <begin position="348"/>
        <end position="367"/>
    </location>
</feature>
<gene>
    <name evidence="9" type="ORF">JYZ213_LOCUS14716</name>
    <name evidence="11" type="ORF">OKA104_LOCUS6791</name>
    <name evidence="12" type="ORF">OXD698_LOCUS9420</name>
    <name evidence="10" type="ORF">VCS650_LOCUS14443</name>
</gene>
<dbReference type="EMBL" id="CAJNON010000120">
    <property type="protein sequence ID" value="CAF0995625.1"/>
    <property type="molecule type" value="Genomic_DNA"/>
</dbReference>
<dbReference type="SMART" id="SM00730">
    <property type="entry name" value="PSN"/>
    <property type="match status" value="1"/>
</dbReference>
<dbReference type="GO" id="GO:0006465">
    <property type="term" value="P:signal peptide processing"/>
    <property type="evidence" value="ECO:0007669"/>
    <property type="project" value="TreeGrafter"/>
</dbReference>
<evidence type="ECO:0000313" key="13">
    <source>
        <dbReference type="Proteomes" id="UP000663844"/>
    </source>
</evidence>
<accession>A0A818RYP6</accession>
<dbReference type="EMBL" id="CAJOAY010000254">
    <property type="protein sequence ID" value="CAF3604472.1"/>
    <property type="molecule type" value="Genomic_DNA"/>
</dbReference>
<dbReference type="Proteomes" id="UP000663881">
    <property type="component" value="Unassembled WGS sequence"/>
</dbReference>
<dbReference type="GO" id="GO:0098554">
    <property type="term" value="C:cytoplasmic side of endoplasmic reticulum membrane"/>
    <property type="evidence" value="ECO:0007669"/>
    <property type="project" value="TreeGrafter"/>
</dbReference>
<dbReference type="Proteomes" id="UP000663891">
    <property type="component" value="Unassembled WGS sequence"/>
</dbReference>
<keyword evidence="5" id="KW-0256">Endoplasmic reticulum</keyword>
<proteinExistence type="inferred from homology"/>
<feature type="transmembrane region" description="Helical" evidence="8">
    <location>
        <begin position="323"/>
        <end position="342"/>
    </location>
</feature>
<dbReference type="OrthoDB" id="29661at2759"/>
<evidence type="ECO:0000313" key="10">
    <source>
        <dbReference type="EMBL" id="CAF0995625.1"/>
    </source>
</evidence>
<comment type="caution">
    <text evidence="12">The sequence shown here is derived from an EMBL/GenBank/DDBJ whole genome shotgun (WGS) entry which is preliminary data.</text>
</comment>
<comment type="similarity">
    <text evidence="2">Belongs to the peptidase A22B family.</text>
</comment>
<evidence type="ECO:0000256" key="2">
    <source>
        <dbReference type="ARBA" id="ARBA00006859"/>
    </source>
</evidence>
<keyword evidence="4" id="KW-0378">Hydrolase</keyword>
<dbReference type="GO" id="GO:0033619">
    <property type="term" value="P:membrane protein proteolysis"/>
    <property type="evidence" value="ECO:0007669"/>
    <property type="project" value="TreeGrafter"/>
</dbReference>
<dbReference type="Proteomes" id="UP000663845">
    <property type="component" value="Unassembled WGS sequence"/>
</dbReference>
<feature type="transmembrane region" description="Helical" evidence="8">
    <location>
        <begin position="233"/>
        <end position="257"/>
    </location>
</feature>
<feature type="transmembrane region" description="Helical" evidence="8">
    <location>
        <begin position="110"/>
        <end position="131"/>
    </location>
</feature>
<evidence type="ECO:0008006" key="14">
    <source>
        <dbReference type="Google" id="ProtNLM"/>
    </source>
</evidence>
<dbReference type="PANTHER" id="PTHR12174:SF23">
    <property type="entry name" value="MINOR HISTOCOMPATIBILITY ANTIGEN H13"/>
    <property type="match status" value="1"/>
</dbReference>
<organism evidence="12 13">
    <name type="scientific">Adineta steineri</name>
    <dbReference type="NCBI Taxonomy" id="433720"/>
    <lineage>
        <taxon>Eukaryota</taxon>
        <taxon>Metazoa</taxon>
        <taxon>Spiralia</taxon>
        <taxon>Gnathifera</taxon>
        <taxon>Rotifera</taxon>
        <taxon>Eurotatoria</taxon>
        <taxon>Bdelloidea</taxon>
        <taxon>Adinetida</taxon>
        <taxon>Adinetidae</taxon>
        <taxon>Adineta</taxon>
    </lineage>
</organism>
<sequence>MSGSIENATLSPLLDTIDILNQTNGTNTTQKEVFVASNEGMLLSYSFLLIAALLCVYFGSYRSITRKDKQKKSGEKPDVLTAKDAAMFPFIASGFLFGIYVVILLVSKEYITFVLNIYFFLIGIIALFRAIHPIVMKIRLPLLDKIRERQFHICLSENKPSDNTTTKSTKKPADLMHIDLKFDLIDVGALFLCVLVGVWYLLKRHWIANNIFGIAFSINAIEILHFNKVLNGIVLLSGLFVYDIFWVFGTNVMITVAKSFDAPIKLLFPQDLIESGLLAANKFAMLGLGDIVVPGAFIALLLRYDMSRKRSGKKKASKLYFNVSFIAYIIALVVTILILQIFKHAQPALLYIVPLCLIFPLLTALVCKDWGTMFAYEDHATEKKNE</sequence>
<evidence type="ECO:0000313" key="12">
    <source>
        <dbReference type="EMBL" id="CAF3658080.1"/>
    </source>
</evidence>
<dbReference type="AlphaFoldDB" id="A0A818RYP6"/>
<protein>
    <recommendedName>
        <fullName evidence="14">Minor histocompatibility antigen H13</fullName>
    </recommendedName>
</protein>
<dbReference type="InterPro" id="IPR006639">
    <property type="entry name" value="Preselin/SPP"/>
</dbReference>
<comment type="subcellular location">
    <subcellularLocation>
        <location evidence="1">Endoplasmic reticulum membrane</location>
        <topology evidence="1">Multi-pass membrane protein</topology>
    </subcellularLocation>
</comment>
<dbReference type="PANTHER" id="PTHR12174">
    <property type="entry name" value="SIGNAL PEPTIDE PEPTIDASE"/>
    <property type="match status" value="1"/>
</dbReference>
<reference evidence="12" key="1">
    <citation type="submission" date="2021-02" db="EMBL/GenBank/DDBJ databases">
        <authorList>
            <person name="Nowell W R."/>
        </authorList>
    </citation>
    <scope>NUCLEOTIDE SEQUENCE</scope>
</reference>
<dbReference type="GO" id="GO:0098553">
    <property type="term" value="C:lumenal side of endoplasmic reticulum membrane"/>
    <property type="evidence" value="ECO:0007669"/>
    <property type="project" value="TreeGrafter"/>
</dbReference>
<keyword evidence="3 8" id="KW-0812">Transmembrane</keyword>
<evidence type="ECO:0000256" key="4">
    <source>
        <dbReference type="ARBA" id="ARBA00022801"/>
    </source>
</evidence>
<keyword evidence="6 8" id="KW-1133">Transmembrane helix</keyword>
<evidence type="ECO:0000313" key="11">
    <source>
        <dbReference type="EMBL" id="CAF3604472.1"/>
    </source>
</evidence>
<feature type="transmembrane region" description="Helical" evidence="8">
    <location>
        <begin position="277"/>
        <end position="302"/>
    </location>
</feature>
<evidence type="ECO:0000256" key="6">
    <source>
        <dbReference type="ARBA" id="ARBA00022989"/>
    </source>
</evidence>
<dbReference type="GO" id="GO:0042500">
    <property type="term" value="F:aspartic endopeptidase activity, intramembrane cleaving"/>
    <property type="evidence" value="ECO:0007669"/>
    <property type="project" value="InterPro"/>
</dbReference>
<evidence type="ECO:0000256" key="1">
    <source>
        <dbReference type="ARBA" id="ARBA00004477"/>
    </source>
</evidence>
<evidence type="ECO:0000256" key="8">
    <source>
        <dbReference type="SAM" id="Phobius"/>
    </source>
</evidence>
<evidence type="ECO:0000313" key="9">
    <source>
        <dbReference type="EMBL" id="CAF0977046.1"/>
    </source>
</evidence>